<evidence type="ECO:0000256" key="13">
    <source>
        <dbReference type="PROSITE-ProRule" id="PRU00042"/>
    </source>
</evidence>
<evidence type="ECO:0000256" key="1">
    <source>
        <dbReference type="ARBA" id="ARBA00004123"/>
    </source>
</evidence>
<dbReference type="FunFam" id="1.10.10.10:FF:000065">
    <property type="entry name" value="Interferon regulatory factor"/>
    <property type="match status" value="1"/>
</dbReference>
<keyword evidence="3" id="KW-0479">Metal-binding</keyword>
<dbReference type="InterPro" id="IPR036051">
    <property type="entry name" value="KRAB_dom_sf"/>
</dbReference>
<evidence type="ECO:0000256" key="12">
    <source>
        <dbReference type="ARBA" id="ARBA00023242"/>
    </source>
</evidence>
<dbReference type="PROSITE" id="PS00601">
    <property type="entry name" value="IRF_1"/>
    <property type="match status" value="1"/>
</dbReference>
<dbReference type="GO" id="GO:0000981">
    <property type="term" value="F:DNA-binding transcription factor activity, RNA polymerase II-specific"/>
    <property type="evidence" value="ECO:0007669"/>
    <property type="project" value="TreeGrafter"/>
</dbReference>
<keyword evidence="11" id="KW-0804">Transcription</keyword>
<feature type="domain" description="KRAB" evidence="16">
    <location>
        <begin position="11"/>
        <end position="82"/>
    </location>
</feature>
<dbReference type="PANTHER" id="PTHR11949">
    <property type="entry name" value="INTERFERON REGULATORY FACTOR"/>
    <property type="match status" value="1"/>
</dbReference>
<dbReference type="OrthoDB" id="6538197at2759"/>
<evidence type="ECO:0000256" key="6">
    <source>
        <dbReference type="ARBA" id="ARBA00022833"/>
    </source>
</evidence>
<feature type="domain" description="C2H2-type" evidence="15">
    <location>
        <begin position="242"/>
        <end position="269"/>
    </location>
</feature>
<evidence type="ECO:0000256" key="7">
    <source>
        <dbReference type="ARBA" id="ARBA00022843"/>
    </source>
</evidence>
<dbReference type="SUPFAM" id="SSF57667">
    <property type="entry name" value="beta-beta-alpha zinc fingers"/>
    <property type="match status" value="1"/>
</dbReference>
<dbReference type="SMART" id="SM00355">
    <property type="entry name" value="ZnF_C2H2"/>
    <property type="match status" value="2"/>
</dbReference>
<dbReference type="FunFam" id="3.30.160.60:FF:000706">
    <property type="entry name" value="Zinc finger protein"/>
    <property type="match status" value="1"/>
</dbReference>
<evidence type="ECO:0000256" key="4">
    <source>
        <dbReference type="ARBA" id="ARBA00022737"/>
    </source>
</evidence>
<evidence type="ECO:0000259" key="17">
    <source>
        <dbReference type="PROSITE" id="PS51507"/>
    </source>
</evidence>
<keyword evidence="8" id="KW-0805">Transcription regulation</keyword>
<keyword evidence="18" id="KW-1185">Reference proteome</keyword>
<dbReference type="InterPro" id="IPR036390">
    <property type="entry name" value="WH_DNA-bd_sf"/>
</dbReference>
<dbReference type="PROSITE" id="PS50805">
    <property type="entry name" value="KRAB"/>
    <property type="match status" value="1"/>
</dbReference>
<dbReference type="InterPro" id="IPR013087">
    <property type="entry name" value="Znf_C2H2_type"/>
</dbReference>
<dbReference type="PROSITE" id="PS00028">
    <property type="entry name" value="ZINC_FINGER_C2H2_1"/>
    <property type="match status" value="2"/>
</dbReference>
<feature type="compositionally biased region" description="Acidic residues" evidence="14">
    <location>
        <begin position="462"/>
        <end position="472"/>
    </location>
</feature>
<proteinExistence type="predicted"/>
<dbReference type="SUPFAM" id="SSF109640">
    <property type="entry name" value="KRAB domain (Kruppel-associated box)"/>
    <property type="match status" value="1"/>
</dbReference>
<evidence type="ECO:0000313" key="18">
    <source>
        <dbReference type="Proteomes" id="UP000515156"/>
    </source>
</evidence>
<dbReference type="PROSITE" id="PS51507">
    <property type="entry name" value="IRF_2"/>
    <property type="match status" value="1"/>
</dbReference>
<reference evidence="19" key="1">
    <citation type="submission" date="2025-08" db="UniProtKB">
        <authorList>
            <consortium name="RefSeq"/>
        </authorList>
    </citation>
    <scope>IDENTIFICATION</scope>
</reference>
<dbReference type="GO" id="GO:0008270">
    <property type="term" value="F:zinc ion binding"/>
    <property type="evidence" value="ECO:0007669"/>
    <property type="project" value="UniProtKB-KW"/>
</dbReference>
<protein>
    <submittedName>
        <fullName evidence="19">Zinc finger protein 569-like isoform X1</fullName>
    </submittedName>
</protein>
<evidence type="ECO:0000256" key="14">
    <source>
        <dbReference type="SAM" id="MobiDB-lite"/>
    </source>
</evidence>
<dbReference type="InterPro" id="IPR001909">
    <property type="entry name" value="KRAB"/>
</dbReference>
<evidence type="ECO:0000256" key="9">
    <source>
        <dbReference type="ARBA" id="ARBA00023125"/>
    </source>
</evidence>
<keyword evidence="2" id="KW-1017">Isopeptide bond</keyword>
<dbReference type="PROSITE" id="PS50157">
    <property type="entry name" value="ZINC_FINGER_C2H2_2"/>
    <property type="match status" value="2"/>
</dbReference>
<feature type="region of interest" description="Disordered" evidence="14">
    <location>
        <begin position="442"/>
        <end position="472"/>
    </location>
</feature>
<dbReference type="Pfam" id="PF00605">
    <property type="entry name" value="IRF"/>
    <property type="match status" value="1"/>
</dbReference>
<evidence type="ECO:0000256" key="8">
    <source>
        <dbReference type="ARBA" id="ARBA00023015"/>
    </source>
</evidence>
<dbReference type="GO" id="GO:0005634">
    <property type="term" value="C:nucleus"/>
    <property type="evidence" value="ECO:0007669"/>
    <property type="project" value="UniProtKB-SubCell"/>
</dbReference>
<feature type="region of interest" description="Disordered" evidence="14">
    <location>
        <begin position="45"/>
        <end position="77"/>
    </location>
</feature>
<dbReference type="Gene3D" id="3.30.160.60">
    <property type="entry name" value="Classic Zinc Finger"/>
    <property type="match status" value="2"/>
</dbReference>
<accession>A0A6P7XLL0</accession>
<evidence type="ECO:0000259" key="16">
    <source>
        <dbReference type="PROSITE" id="PS50805"/>
    </source>
</evidence>
<feature type="compositionally biased region" description="Polar residues" evidence="14">
    <location>
        <begin position="45"/>
        <end position="56"/>
    </location>
</feature>
<dbReference type="AlphaFoldDB" id="A0A6P7XLL0"/>
<dbReference type="InterPro" id="IPR036388">
    <property type="entry name" value="WH-like_DNA-bd_sf"/>
</dbReference>
<dbReference type="SMART" id="SM00348">
    <property type="entry name" value="IRF"/>
    <property type="match status" value="1"/>
</dbReference>
<feature type="domain" description="C2H2-type" evidence="15">
    <location>
        <begin position="270"/>
        <end position="297"/>
    </location>
</feature>
<evidence type="ECO:0000256" key="3">
    <source>
        <dbReference type="ARBA" id="ARBA00022723"/>
    </source>
</evidence>
<feature type="compositionally biased region" description="Basic residues" evidence="14">
    <location>
        <begin position="448"/>
        <end position="459"/>
    </location>
</feature>
<dbReference type="PANTHER" id="PTHR11949:SF3">
    <property type="entry name" value="INTERFERON REGULATORY FACTOR 1"/>
    <property type="match status" value="1"/>
</dbReference>
<keyword evidence="12" id="KW-0539">Nucleus</keyword>
<dbReference type="InterPro" id="IPR019817">
    <property type="entry name" value="Interferon_reg_fac_CS"/>
</dbReference>
<dbReference type="CDD" id="cd00103">
    <property type="entry name" value="IRF"/>
    <property type="match status" value="1"/>
</dbReference>
<evidence type="ECO:0000256" key="11">
    <source>
        <dbReference type="ARBA" id="ARBA00023163"/>
    </source>
</evidence>
<evidence type="ECO:0000259" key="15">
    <source>
        <dbReference type="PROSITE" id="PS50157"/>
    </source>
</evidence>
<dbReference type="Proteomes" id="UP000515156">
    <property type="component" value="Chromosome 1"/>
</dbReference>
<dbReference type="SMART" id="SM00349">
    <property type="entry name" value="KRAB"/>
    <property type="match status" value="1"/>
</dbReference>
<dbReference type="InParanoid" id="A0A6P7XLL0"/>
<dbReference type="InterPro" id="IPR036236">
    <property type="entry name" value="Znf_C2H2_sf"/>
</dbReference>
<gene>
    <name evidence="19" type="primary">LOC115464959</name>
</gene>
<evidence type="ECO:0000313" key="19">
    <source>
        <dbReference type="RefSeq" id="XP_030051214.1"/>
    </source>
</evidence>
<name>A0A6P7XLL0_9AMPH</name>
<dbReference type="CDD" id="cd07765">
    <property type="entry name" value="KRAB_A-box"/>
    <property type="match status" value="1"/>
</dbReference>
<dbReference type="GO" id="GO:0002376">
    <property type="term" value="P:immune system process"/>
    <property type="evidence" value="ECO:0007669"/>
    <property type="project" value="TreeGrafter"/>
</dbReference>
<dbReference type="GO" id="GO:0000978">
    <property type="term" value="F:RNA polymerase II cis-regulatory region sequence-specific DNA binding"/>
    <property type="evidence" value="ECO:0007669"/>
    <property type="project" value="TreeGrafter"/>
</dbReference>
<dbReference type="FunFam" id="3.30.160.60:FF:000358">
    <property type="entry name" value="zinc finger protein 24"/>
    <property type="match status" value="1"/>
</dbReference>
<feature type="compositionally biased region" description="Basic and acidic residues" evidence="14">
    <location>
        <begin position="62"/>
        <end position="77"/>
    </location>
</feature>
<dbReference type="Gene3D" id="6.10.140.140">
    <property type="match status" value="1"/>
</dbReference>
<dbReference type="PRINTS" id="PR00267">
    <property type="entry name" value="INTFRNREGFCT"/>
</dbReference>
<keyword evidence="5 13" id="KW-0863">Zinc-finger</keyword>
<dbReference type="Pfam" id="PF00096">
    <property type="entry name" value="zf-C2H2"/>
    <property type="match status" value="2"/>
</dbReference>
<keyword evidence="4" id="KW-0677">Repeat</keyword>
<dbReference type="Gene3D" id="1.10.10.10">
    <property type="entry name" value="Winged helix-like DNA-binding domain superfamily/Winged helix DNA-binding domain"/>
    <property type="match status" value="1"/>
</dbReference>
<dbReference type="RefSeq" id="XP_030051214.1">
    <property type="nucleotide sequence ID" value="XM_030195354.1"/>
</dbReference>
<organism evidence="18 19">
    <name type="scientific">Microcaecilia unicolor</name>
    <dbReference type="NCBI Taxonomy" id="1415580"/>
    <lineage>
        <taxon>Eukaryota</taxon>
        <taxon>Metazoa</taxon>
        <taxon>Chordata</taxon>
        <taxon>Craniata</taxon>
        <taxon>Vertebrata</taxon>
        <taxon>Euteleostomi</taxon>
        <taxon>Amphibia</taxon>
        <taxon>Gymnophiona</taxon>
        <taxon>Siphonopidae</taxon>
        <taxon>Microcaecilia</taxon>
    </lineage>
</organism>
<keyword evidence="7" id="KW-0832">Ubl conjugation</keyword>
<dbReference type="Pfam" id="PF01352">
    <property type="entry name" value="KRAB"/>
    <property type="match status" value="1"/>
</dbReference>
<comment type="subcellular location">
    <subcellularLocation>
        <location evidence="1">Nucleus</location>
    </subcellularLocation>
</comment>
<feature type="domain" description="IRF tryptophan pentad repeat" evidence="17">
    <location>
        <begin position="332"/>
        <end position="438"/>
    </location>
</feature>
<evidence type="ECO:0000256" key="2">
    <source>
        <dbReference type="ARBA" id="ARBA00022499"/>
    </source>
</evidence>
<evidence type="ECO:0000256" key="10">
    <source>
        <dbReference type="ARBA" id="ARBA00023159"/>
    </source>
</evidence>
<dbReference type="KEGG" id="muo:115464959"/>
<keyword evidence="10" id="KW-0010">Activator</keyword>
<sequence length="496" mass="57438">MAEAESAQVPVTFEDIAVYFCEGEWETLAEWQKELYKETMKENYETLTSLDSSSEKPSLISKIEREEDPCVRDQQDPRDRRRLRSCWRAGNGIQYENHYKGGTENQETHKMLPEKDKGMFILRSDGRDGRRESNSRVHRGEIPYPCVERGSPAEKAELTVRIKQEEEFCDWDQQDPKDSRWFERFRTAGYENEKYHKECAENQEAHKTGPDKDKAMLILKSEEGTDWRNMSNLRVLMELNPHLCTECGKSFPHKSDLRSHEMSHTGEKTFKCSECTKSFNQKSNLKTHQKIHMSENTVMVQAAEHRPREQHFLLCPEQVGTAPVPITSGGRRLRMRPWLEQQINSNSIPGLIWINRDLKIFQIPWKHASLNSWVMETDACLFRNWAVHTGRYQLGEQKPANWKATFRCALNSLPDIEEVKGKSVNRGSSAIRVYRMLPELPQREKSTKKSKSLNSKKKTNSAEDDSGLEETLEAAHIPGISADHSSYTLRKCAVQK</sequence>
<keyword evidence="9" id="KW-0238">DNA-binding</keyword>
<dbReference type="InterPro" id="IPR001346">
    <property type="entry name" value="Interferon_reg_fact_DNA-bd_dom"/>
</dbReference>
<dbReference type="GeneID" id="115464959"/>
<dbReference type="SUPFAM" id="SSF46785">
    <property type="entry name" value="Winged helix' DNA-binding domain"/>
    <property type="match status" value="1"/>
</dbReference>
<keyword evidence="6" id="KW-0862">Zinc</keyword>
<evidence type="ECO:0000256" key="5">
    <source>
        <dbReference type="ARBA" id="ARBA00022771"/>
    </source>
</evidence>